<name>A0A218XNJ3_PUNGR</name>
<reference evidence="2" key="1">
    <citation type="journal article" date="2017" name="Plant J.">
        <title>The pomegranate (Punica granatum L.) genome and the genomics of punicalagin biosynthesis.</title>
        <authorList>
            <person name="Qin G."/>
            <person name="Xu C."/>
            <person name="Ming R."/>
            <person name="Tang H."/>
            <person name="Guyot R."/>
            <person name="Kramer E.M."/>
            <person name="Hu Y."/>
            <person name="Yi X."/>
            <person name="Qi Y."/>
            <person name="Xu X."/>
            <person name="Gao Z."/>
            <person name="Pan H."/>
            <person name="Jian J."/>
            <person name="Tian Y."/>
            <person name="Yue Z."/>
            <person name="Xu Y."/>
        </authorList>
    </citation>
    <scope>NUCLEOTIDE SEQUENCE [LARGE SCALE GENOMIC DNA]</scope>
    <source>
        <strain evidence="2">cv. Dabenzi</strain>
    </source>
</reference>
<sequence length="73" mass="7670">MDILKAPPALEVTAEVMVEVETEVEVNASAAVGTKVAGLKSRNMELASIGPVVMVTVTRVAVESVHHMLDLAN</sequence>
<protein>
    <submittedName>
        <fullName evidence="1">Uncharacterized protein</fullName>
    </submittedName>
</protein>
<dbReference type="Proteomes" id="UP000197138">
    <property type="component" value="Unassembled WGS sequence"/>
</dbReference>
<organism evidence="1 2">
    <name type="scientific">Punica granatum</name>
    <name type="common">Pomegranate</name>
    <dbReference type="NCBI Taxonomy" id="22663"/>
    <lineage>
        <taxon>Eukaryota</taxon>
        <taxon>Viridiplantae</taxon>
        <taxon>Streptophyta</taxon>
        <taxon>Embryophyta</taxon>
        <taxon>Tracheophyta</taxon>
        <taxon>Spermatophyta</taxon>
        <taxon>Magnoliopsida</taxon>
        <taxon>eudicotyledons</taxon>
        <taxon>Gunneridae</taxon>
        <taxon>Pentapetalae</taxon>
        <taxon>rosids</taxon>
        <taxon>malvids</taxon>
        <taxon>Myrtales</taxon>
        <taxon>Lythraceae</taxon>
        <taxon>Punica</taxon>
    </lineage>
</organism>
<gene>
    <name evidence="1" type="ORF">CDL15_Pgr015592</name>
</gene>
<evidence type="ECO:0000313" key="1">
    <source>
        <dbReference type="EMBL" id="OWM86557.1"/>
    </source>
</evidence>
<proteinExistence type="predicted"/>
<evidence type="ECO:0000313" key="2">
    <source>
        <dbReference type="Proteomes" id="UP000197138"/>
    </source>
</evidence>
<dbReference type="AlphaFoldDB" id="A0A218XNJ3"/>
<comment type="caution">
    <text evidence="1">The sequence shown here is derived from an EMBL/GenBank/DDBJ whole genome shotgun (WGS) entry which is preliminary data.</text>
</comment>
<accession>A0A218XNJ3</accession>
<dbReference type="EMBL" id="MTKT01001080">
    <property type="protein sequence ID" value="OWM86557.1"/>
    <property type="molecule type" value="Genomic_DNA"/>
</dbReference>